<dbReference type="EMBL" id="CM040466">
    <property type="protein sequence ID" value="MCI4385402.1"/>
    <property type="molecule type" value="Genomic_DNA"/>
</dbReference>
<proteinExistence type="predicted"/>
<sequence>INQRDNYFDYWGKGTQVTVTSAVQGPPQSLFPVWQCGSASDGLITLGCVTRDLASADGLIFKWADEKGSTLTDVVQYPAVRGSGGFTSVSQVRVKASDWTQSKKFTCR</sequence>
<name>A0ACC5X2F7_PANGG</name>
<organism evidence="1 2">
    <name type="scientific">Pangasianodon gigas</name>
    <name type="common">Mekong giant catfish</name>
    <name type="synonym">Pangasius gigas</name>
    <dbReference type="NCBI Taxonomy" id="30993"/>
    <lineage>
        <taxon>Eukaryota</taxon>
        <taxon>Metazoa</taxon>
        <taxon>Chordata</taxon>
        <taxon>Craniata</taxon>
        <taxon>Vertebrata</taxon>
        <taxon>Euteleostomi</taxon>
        <taxon>Actinopterygii</taxon>
        <taxon>Neopterygii</taxon>
        <taxon>Teleostei</taxon>
        <taxon>Ostariophysi</taxon>
        <taxon>Siluriformes</taxon>
        <taxon>Pangasiidae</taxon>
        <taxon>Pangasianodon</taxon>
    </lineage>
</organism>
<gene>
    <name evidence="1" type="ORF">PGIGA_G00050110</name>
</gene>
<protein>
    <submittedName>
        <fullName evidence="1">Uncharacterized protein</fullName>
    </submittedName>
</protein>
<accession>A0ACC5X2F7</accession>
<keyword evidence="2" id="KW-1185">Reference proteome</keyword>
<feature type="non-terminal residue" evidence="1">
    <location>
        <position position="1"/>
    </location>
</feature>
<feature type="non-terminal residue" evidence="1">
    <location>
        <position position="108"/>
    </location>
</feature>
<evidence type="ECO:0000313" key="1">
    <source>
        <dbReference type="EMBL" id="MCI4385402.1"/>
    </source>
</evidence>
<dbReference type="Proteomes" id="UP000829447">
    <property type="component" value="Linkage Group LG13"/>
</dbReference>
<comment type="caution">
    <text evidence="1">The sequence shown here is derived from an EMBL/GenBank/DDBJ whole genome shotgun (WGS) entry which is preliminary data.</text>
</comment>
<evidence type="ECO:0000313" key="2">
    <source>
        <dbReference type="Proteomes" id="UP000829447"/>
    </source>
</evidence>
<reference evidence="1 2" key="1">
    <citation type="journal article" date="2022" name="bioRxiv">
        <title>An ancient truncated duplication of the anti-Mullerian hormone receptor type 2 gene is a potential conserved master sex determinant in the Pangasiidae catfish family.</title>
        <authorList>
            <person name="Wen M."/>
            <person name="Pan Q."/>
            <person name="Jouanno E."/>
            <person name="Montfort J."/>
            <person name="Zahm M."/>
            <person name="Cabau C."/>
            <person name="Klopp C."/>
            <person name="Iampietro C."/>
            <person name="Roques C."/>
            <person name="Bouchez O."/>
            <person name="Castinel A."/>
            <person name="Donnadieu C."/>
            <person name="Parrinello H."/>
            <person name="Poncet C."/>
            <person name="Belmonte E."/>
            <person name="Gautier V."/>
            <person name="Avarre J.-C."/>
            <person name="Dugue R."/>
            <person name="Gustiano R."/>
            <person name="Ha T.T.T."/>
            <person name="Campet M."/>
            <person name="Sriphairoj K."/>
            <person name="Ribolli J."/>
            <person name="de Almeida F.L."/>
            <person name="Desvignes T."/>
            <person name="Postlethwait J.H."/>
            <person name="Bucao C.F."/>
            <person name="Robinson-Rechavi M."/>
            <person name="Bobe J."/>
            <person name="Herpin A."/>
            <person name="Guiguen Y."/>
        </authorList>
    </citation>
    <scope>NUCLEOTIDE SEQUENCE [LARGE SCALE GENOMIC DNA]</scope>
    <source>
        <strain evidence="1">YG-Dec2019</strain>
    </source>
</reference>